<evidence type="ECO:0000313" key="2">
    <source>
        <dbReference type="Proteomes" id="UP001480595"/>
    </source>
</evidence>
<dbReference type="RefSeq" id="XP_066718644.1">
    <property type="nucleotide sequence ID" value="XM_066856477.1"/>
</dbReference>
<gene>
    <name evidence="1" type="ORF">PG994_005068</name>
</gene>
<accession>A0ABR1VSC8</accession>
<keyword evidence="2" id="KW-1185">Reference proteome</keyword>
<dbReference type="EMBL" id="JAQQWL010000005">
    <property type="protein sequence ID" value="KAK8074169.1"/>
    <property type="molecule type" value="Genomic_DNA"/>
</dbReference>
<dbReference type="Proteomes" id="UP001480595">
    <property type="component" value="Unassembled WGS sequence"/>
</dbReference>
<proteinExistence type="predicted"/>
<organism evidence="1 2">
    <name type="scientific">Apiospora phragmitis</name>
    <dbReference type="NCBI Taxonomy" id="2905665"/>
    <lineage>
        <taxon>Eukaryota</taxon>
        <taxon>Fungi</taxon>
        <taxon>Dikarya</taxon>
        <taxon>Ascomycota</taxon>
        <taxon>Pezizomycotina</taxon>
        <taxon>Sordariomycetes</taxon>
        <taxon>Xylariomycetidae</taxon>
        <taxon>Amphisphaeriales</taxon>
        <taxon>Apiosporaceae</taxon>
        <taxon>Apiospora</taxon>
    </lineage>
</organism>
<sequence>MAASHSHMQSRVAVPVFCVDNLQVPDEPLDDFKAAPFRCYMQWSAAGSIRRVHDIDEIQIEFRGGNMQQCPRPRLPAKPDLVVKQ</sequence>
<evidence type="ECO:0000313" key="1">
    <source>
        <dbReference type="EMBL" id="KAK8074169.1"/>
    </source>
</evidence>
<comment type="caution">
    <text evidence="1">The sequence shown here is derived from an EMBL/GenBank/DDBJ whole genome shotgun (WGS) entry which is preliminary data.</text>
</comment>
<name>A0ABR1VSC8_9PEZI</name>
<protein>
    <submittedName>
        <fullName evidence="1">Uncharacterized protein</fullName>
    </submittedName>
</protein>
<reference evidence="1 2" key="1">
    <citation type="submission" date="2023-01" db="EMBL/GenBank/DDBJ databases">
        <title>Analysis of 21 Apiospora genomes using comparative genomics revels a genus with tremendous synthesis potential of carbohydrate active enzymes and secondary metabolites.</title>
        <authorList>
            <person name="Sorensen T."/>
        </authorList>
    </citation>
    <scope>NUCLEOTIDE SEQUENCE [LARGE SCALE GENOMIC DNA]</scope>
    <source>
        <strain evidence="1 2">CBS 135458</strain>
    </source>
</reference>
<dbReference type="GeneID" id="92089540"/>